<reference evidence="1" key="1">
    <citation type="submission" date="2019-10" db="EMBL/GenBank/DDBJ databases">
        <authorList>
            <consortium name="DOE Joint Genome Institute"/>
            <person name="Kuo A."/>
            <person name="Miyauchi S."/>
            <person name="Kiss E."/>
            <person name="Drula E."/>
            <person name="Kohler A."/>
            <person name="Sanchez-Garcia M."/>
            <person name="Andreopoulos B."/>
            <person name="Barry K.W."/>
            <person name="Bonito G."/>
            <person name="Buee M."/>
            <person name="Carver A."/>
            <person name="Chen C."/>
            <person name="Cichocki N."/>
            <person name="Clum A."/>
            <person name="Culley D."/>
            <person name="Crous P.W."/>
            <person name="Fauchery L."/>
            <person name="Girlanda M."/>
            <person name="Hayes R."/>
            <person name="Keri Z."/>
            <person name="Labutti K."/>
            <person name="Lipzen A."/>
            <person name="Lombard V."/>
            <person name="Magnuson J."/>
            <person name="Maillard F."/>
            <person name="Morin E."/>
            <person name="Murat C."/>
            <person name="Nolan M."/>
            <person name="Ohm R."/>
            <person name="Pangilinan J."/>
            <person name="Pereira M."/>
            <person name="Perotto S."/>
            <person name="Peter M."/>
            <person name="Riley R."/>
            <person name="Sitrit Y."/>
            <person name="Stielow B."/>
            <person name="Szollosi G."/>
            <person name="Zifcakova L."/>
            <person name="Stursova M."/>
            <person name="Spatafora J.W."/>
            <person name="Tedersoo L."/>
            <person name="Vaario L.-M."/>
            <person name="Yamada A."/>
            <person name="Yan M."/>
            <person name="Wang P."/>
            <person name="Xu J."/>
            <person name="Bruns T."/>
            <person name="Baldrian P."/>
            <person name="Vilgalys R."/>
            <person name="Henrissat B."/>
            <person name="Grigoriev I.V."/>
            <person name="Hibbett D."/>
            <person name="Nagy L.G."/>
            <person name="Martin F.M."/>
        </authorList>
    </citation>
    <scope>NUCLEOTIDE SEQUENCE</scope>
    <source>
        <strain evidence="1">P2</strain>
    </source>
</reference>
<evidence type="ECO:0000313" key="1">
    <source>
        <dbReference type="EMBL" id="KAF9648206.1"/>
    </source>
</evidence>
<protein>
    <submittedName>
        <fullName evidence="1">N2227-domain-containing protein</fullName>
    </submittedName>
</protein>
<comment type="caution">
    <text evidence="1">The sequence shown here is derived from an EMBL/GenBank/DDBJ whole genome shotgun (WGS) entry which is preliminary data.</text>
</comment>
<sequence>MPFTDQDIEEEEAHFASVVAAFRNYTAHSISANNKRRKDFFRLPKGDQDILERIGYKARLRSVDNAIMVNSKFLDAIVANTEIFSQQPETANHGRTYVQSESSPSPSHFHDHDGDGHPHSHSHNHGGGHTHGHDSSDHGTSEGDMDKVRSTLKQIVRDWSEEGKGEREACYTPMIDALIKCFPSISPDERDTIRVLVPGAGLGRLAYDIAKLGFTCQGNEFSLFMLLTSSFILNRTESLNQHVLHPYIHSFSNVPEASALLREITIPDVLPSDLPAGANFSMVAGDFEDIYGSPNEDNEHIGQWDAIMTCFFIDTAKNIVNYLRTFHRILPPGGVWINLGPLLWHWENSGTDPSIELDLEQVKALAEEIGFEIRDEKTIDTTYTNNIQSMLGYTYHSAMWTAVKK</sequence>
<keyword evidence="2" id="KW-1185">Reference proteome</keyword>
<proteinExistence type="predicted"/>
<name>A0ACB6ZFK2_THEGA</name>
<dbReference type="EMBL" id="MU118017">
    <property type="protein sequence ID" value="KAF9648206.1"/>
    <property type="molecule type" value="Genomic_DNA"/>
</dbReference>
<reference evidence="1" key="2">
    <citation type="journal article" date="2020" name="Nat. Commun.">
        <title>Large-scale genome sequencing of mycorrhizal fungi provides insights into the early evolution of symbiotic traits.</title>
        <authorList>
            <person name="Miyauchi S."/>
            <person name="Kiss E."/>
            <person name="Kuo A."/>
            <person name="Drula E."/>
            <person name="Kohler A."/>
            <person name="Sanchez-Garcia M."/>
            <person name="Morin E."/>
            <person name="Andreopoulos B."/>
            <person name="Barry K.W."/>
            <person name="Bonito G."/>
            <person name="Buee M."/>
            <person name="Carver A."/>
            <person name="Chen C."/>
            <person name="Cichocki N."/>
            <person name="Clum A."/>
            <person name="Culley D."/>
            <person name="Crous P.W."/>
            <person name="Fauchery L."/>
            <person name="Girlanda M."/>
            <person name="Hayes R.D."/>
            <person name="Keri Z."/>
            <person name="LaButti K."/>
            <person name="Lipzen A."/>
            <person name="Lombard V."/>
            <person name="Magnuson J."/>
            <person name="Maillard F."/>
            <person name="Murat C."/>
            <person name="Nolan M."/>
            <person name="Ohm R.A."/>
            <person name="Pangilinan J."/>
            <person name="Pereira M.F."/>
            <person name="Perotto S."/>
            <person name="Peter M."/>
            <person name="Pfister S."/>
            <person name="Riley R."/>
            <person name="Sitrit Y."/>
            <person name="Stielow J.B."/>
            <person name="Szollosi G."/>
            <person name="Zifcakova L."/>
            <person name="Stursova M."/>
            <person name="Spatafora J.W."/>
            <person name="Tedersoo L."/>
            <person name="Vaario L.M."/>
            <person name="Yamada A."/>
            <person name="Yan M."/>
            <person name="Wang P."/>
            <person name="Xu J."/>
            <person name="Bruns T."/>
            <person name="Baldrian P."/>
            <person name="Vilgalys R."/>
            <person name="Dunand C."/>
            <person name="Henrissat B."/>
            <person name="Grigoriev I.V."/>
            <person name="Hibbett D."/>
            <person name="Nagy L.G."/>
            <person name="Martin F.M."/>
        </authorList>
    </citation>
    <scope>NUCLEOTIDE SEQUENCE</scope>
    <source>
        <strain evidence="1">P2</strain>
    </source>
</reference>
<organism evidence="1 2">
    <name type="scientific">Thelephora ganbajun</name>
    <name type="common">Ganba fungus</name>
    <dbReference type="NCBI Taxonomy" id="370292"/>
    <lineage>
        <taxon>Eukaryota</taxon>
        <taxon>Fungi</taxon>
        <taxon>Dikarya</taxon>
        <taxon>Basidiomycota</taxon>
        <taxon>Agaricomycotina</taxon>
        <taxon>Agaricomycetes</taxon>
        <taxon>Thelephorales</taxon>
        <taxon>Thelephoraceae</taxon>
        <taxon>Thelephora</taxon>
    </lineage>
</organism>
<dbReference type="Proteomes" id="UP000886501">
    <property type="component" value="Unassembled WGS sequence"/>
</dbReference>
<evidence type="ECO:0000313" key="2">
    <source>
        <dbReference type="Proteomes" id="UP000886501"/>
    </source>
</evidence>
<gene>
    <name evidence="1" type="ORF">BDM02DRAFT_3155839</name>
</gene>
<accession>A0ACB6ZFK2</accession>